<dbReference type="Gene3D" id="1.10.10.10">
    <property type="entry name" value="Winged helix-like DNA-binding domain superfamily/Winged helix DNA-binding domain"/>
    <property type="match status" value="1"/>
</dbReference>
<keyword evidence="7" id="KW-1185">Reference proteome</keyword>
<evidence type="ECO:0000256" key="2">
    <source>
        <dbReference type="ARBA" id="ARBA00023015"/>
    </source>
</evidence>
<dbReference type="EMBL" id="QZWH01000045">
    <property type="protein sequence ID" value="RJT19676.1"/>
    <property type="molecule type" value="Genomic_DNA"/>
</dbReference>
<dbReference type="PANTHER" id="PTHR30118">
    <property type="entry name" value="HTH-TYPE TRANSCRIPTIONAL REGULATOR LEUO-RELATED"/>
    <property type="match status" value="1"/>
</dbReference>
<dbReference type="InterPro" id="IPR005119">
    <property type="entry name" value="LysR_subst-bd"/>
</dbReference>
<dbReference type="GO" id="GO:0003677">
    <property type="term" value="F:DNA binding"/>
    <property type="evidence" value="ECO:0007669"/>
    <property type="project" value="UniProtKB-KW"/>
</dbReference>
<keyword evidence="3" id="KW-0238">DNA-binding</keyword>
<proteinExistence type="inferred from homology"/>
<keyword evidence="4" id="KW-0804">Transcription</keyword>
<comment type="caution">
    <text evidence="6">The sequence shown here is derived from an EMBL/GenBank/DDBJ whole genome shotgun (WGS) entry which is preliminary data.</text>
</comment>
<dbReference type="SUPFAM" id="SSF46785">
    <property type="entry name" value="Winged helix' DNA-binding domain"/>
    <property type="match status" value="1"/>
</dbReference>
<dbReference type="InterPro" id="IPR000847">
    <property type="entry name" value="LysR_HTH_N"/>
</dbReference>
<dbReference type="Proteomes" id="UP000276295">
    <property type="component" value="Unassembled WGS sequence"/>
</dbReference>
<evidence type="ECO:0000256" key="1">
    <source>
        <dbReference type="ARBA" id="ARBA00009437"/>
    </source>
</evidence>
<evidence type="ECO:0000256" key="3">
    <source>
        <dbReference type="ARBA" id="ARBA00023125"/>
    </source>
</evidence>
<dbReference type="Pfam" id="PF03466">
    <property type="entry name" value="LysR_substrate"/>
    <property type="match status" value="1"/>
</dbReference>
<accession>A0A3A5JU12</accession>
<evidence type="ECO:0000256" key="4">
    <source>
        <dbReference type="ARBA" id="ARBA00023163"/>
    </source>
</evidence>
<organism evidence="6 7">
    <name type="scientific">Buttiauxella izardii</name>
    <dbReference type="NCBI Taxonomy" id="82991"/>
    <lineage>
        <taxon>Bacteria</taxon>
        <taxon>Pseudomonadati</taxon>
        <taxon>Pseudomonadota</taxon>
        <taxon>Gammaproteobacteria</taxon>
        <taxon>Enterobacterales</taxon>
        <taxon>Enterobacteriaceae</taxon>
        <taxon>Buttiauxella</taxon>
    </lineage>
</organism>
<dbReference type="InterPro" id="IPR036390">
    <property type="entry name" value="WH_DNA-bd_sf"/>
</dbReference>
<evidence type="ECO:0000259" key="5">
    <source>
        <dbReference type="PROSITE" id="PS50931"/>
    </source>
</evidence>
<dbReference type="Pfam" id="PF00126">
    <property type="entry name" value="HTH_1"/>
    <property type="match status" value="1"/>
</dbReference>
<dbReference type="InterPro" id="IPR050389">
    <property type="entry name" value="LysR-type_TF"/>
</dbReference>
<evidence type="ECO:0000313" key="6">
    <source>
        <dbReference type="EMBL" id="RJT19676.1"/>
    </source>
</evidence>
<dbReference type="PANTHER" id="PTHR30118:SF14">
    <property type="entry name" value="LYSR FAMILY TRANSCRIPTIONAL REGULATOR"/>
    <property type="match status" value="1"/>
</dbReference>
<feature type="domain" description="HTH lysR-type" evidence="5">
    <location>
        <begin position="16"/>
        <end position="73"/>
    </location>
</feature>
<reference evidence="6 7" key="1">
    <citation type="submission" date="2018-09" db="EMBL/GenBank/DDBJ databases">
        <title>Draft genome sequence of Buttiauxella izardii CCUG 35510T.</title>
        <authorList>
            <person name="Salva-Serra F."/>
            <person name="Marathe N."/>
            <person name="Moore E."/>
            <person name="Stadler-Svensson L."/>
            <person name="Engstrom-Jakobsson H."/>
        </authorList>
    </citation>
    <scope>NUCLEOTIDE SEQUENCE [LARGE SCALE GENOMIC DNA]</scope>
    <source>
        <strain evidence="6 7">CCUG 35510</strain>
    </source>
</reference>
<dbReference type="PROSITE" id="PS50931">
    <property type="entry name" value="HTH_LYSR"/>
    <property type="match status" value="1"/>
</dbReference>
<keyword evidence="2" id="KW-0805">Transcription regulation</keyword>
<dbReference type="RefSeq" id="WP_120066096.1">
    <property type="nucleotide sequence ID" value="NZ_QZWH01000045.1"/>
</dbReference>
<evidence type="ECO:0000313" key="7">
    <source>
        <dbReference type="Proteomes" id="UP000276295"/>
    </source>
</evidence>
<dbReference type="GO" id="GO:0003700">
    <property type="term" value="F:DNA-binding transcription factor activity"/>
    <property type="evidence" value="ECO:0007669"/>
    <property type="project" value="InterPro"/>
</dbReference>
<gene>
    <name evidence="6" type="ORF">D6029_17975</name>
</gene>
<dbReference type="OrthoDB" id="6413555at2"/>
<dbReference type="AlphaFoldDB" id="A0A3A5JU12"/>
<protein>
    <submittedName>
        <fullName evidence="6">LysR family transcriptional regulator</fullName>
    </submittedName>
</protein>
<dbReference type="Gene3D" id="3.40.190.10">
    <property type="entry name" value="Periplasmic binding protein-like II"/>
    <property type="match status" value="2"/>
</dbReference>
<sequence length="310" mass="34803">MSDNTLLSNIDKIKGFDLNLLLTFEAIFIHQSVSKAASLFGITPSAVSQSLTRLRSFFDDPLFVREGKGLVATTVAENLHTHLSEGFGQLINSLDYFKDTSTKSKFIIHSTAYGAMRILPPICSKIETTNLRCEISHISADASLNNDEDILIYRKADIIFDTKPYYSFSTVTEQFITEQTVPICRKDHPRLGSTLSIEDIARENATLLMTGSEGVKRFQNDVLEHFGEREFSFSSSSIIAITAITESTDCISFIPLWFAKKAALSFNIKTLETDFVADPVTFYMTYNRSSLKNKNFTELLKVINGCKELY</sequence>
<name>A0A3A5JU12_9ENTR</name>
<dbReference type="SUPFAM" id="SSF53850">
    <property type="entry name" value="Periplasmic binding protein-like II"/>
    <property type="match status" value="1"/>
</dbReference>
<comment type="similarity">
    <text evidence="1">Belongs to the LysR transcriptional regulatory family.</text>
</comment>
<dbReference type="InterPro" id="IPR036388">
    <property type="entry name" value="WH-like_DNA-bd_sf"/>
</dbReference>